<gene>
    <name evidence="1" type="ORF">Alo02nite_09800</name>
</gene>
<sequence>MISRVVEAGAALSPEAVGSASEEQAPRAAATVAAARSAPMRWVKRDIMNSRGAVGIRRLGRAEFLSHEVRLT</sequence>
<reference evidence="1 2" key="1">
    <citation type="submission" date="2021-01" db="EMBL/GenBank/DDBJ databases">
        <title>Whole genome shotgun sequence of Actinoplanes lobatus NBRC 12513.</title>
        <authorList>
            <person name="Komaki H."/>
            <person name="Tamura T."/>
        </authorList>
    </citation>
    <scope>NUCLEOTIDE SEQUENCE [LARGE SCALE GENOMIC DNA]</scope>
    <source>
        <strain evidence="1 2">NBRC 12513</strain>
    </source>
</reference>
<protein>
    <submittedName>
        <fullName evidence="1">Uncharacterized protein</fullName>
    </submittedName>
</protein>
<comment type="caution">
    <text evidence="1">The sequence shown here is derived from an EMBL/GenBank/DDBJ whole genome shotgun (WGS) entry which is preliminary data.</text>
</comment>
<evidence type="ECO:0000313" key="1">
    <source>
        <dbReference type="EMBL" id="GIE38082.1"/>
    </source>
</evidence>
<accession>A0ABQ4AAR0</accession>
<evidence type="ECO:0000313" key="2">
    <source>
        <dbReference type="Proteomes" id="UP000631312"/>
    </source>
</evidence>
<organism evidence="1 2">
    <name type="scientific">Actinoplanes lobatus</name>
    <dbReference type="NCBI Taxonomy" id="113568"/>
    <lineage>
        <taxon>Bacteria</taxon>
        <taxon>Bacillati</taxon>
        <taxon>Actinomycetota</taxon>
        <taxon>Actinomycetes</taxon>
        <taxon>Micromonosporales</taxon>
        <taxon>Micromonosporaceae</taxon>
        <taxon>Actinoplanes</taxon>
    </lineage>
</organism>
<dbReference type="Proteomes" id="UP000631312">
    <property type="component" value="Unassembled WGS sequence"/>
</dbReference>
<keyword evidence="2" id="KW-1185">Reference proteome</keyword>
<dbReference type="EMBL" id="BOMP01000016">
    <property type="protein sequence ID" value="GIE38082.1"/>
    <property type="molecule type" value="Genomic_DNA"/>
</dbReference>
<name>A0ABQ4AAR0_9ACTN</name>
<proteinExistence type="predicted"/>